<dbReference type="Pfam" id="PF07715">
    <property type="entry name" value="Plug"/>
    <property type="match status" value="1"/>
</dbReference>
<feature type="region of interest" description="Disordered" evidence="13">
    <location>
        <begin position="33"/>
        <end position="64"/>
    </location>
</feature>
<keyword evidence="5 11" id="KW-0812">Transmembrane</keyword>
<dbReference type="PANTHER" id="PTHR32552:SF81">
    <property type="entry name" value="TONB-DEPENDENT OUTER MEMBRANE RECEPTOR"/>
    <property type="match status" value="1"/>
</dbReference>
<feature type="signal peptide" evidence="14">
    <location>
        <begin position="1"/>
        <end position="26"/>
    </location>
</feature>
<reference evidence="18" key="1">
    <citation type="journal article" date="2019" name="Int. J. Syst. Evol. Microbiol.">
        <title>The Global Catalogue of Microorganisms (GCM) 10K type strain sequencing project: providing services to taxonomists for standard genome sequencing and annotation.</title>
        <authorList>
            <consortium name="The Broad Institute Genomics Platform"/>
            <consortium name="The Broad Institute Genome Sequencing Center for Infectious Disease"/>
            <person name="Wu L."/>
            <person name="Ma J."/>
        </authorList>
    </citation>
    <scope>NUCLEOTIDE SEQUENCE [LARGE SCALE GENOMIC DNA]</scope>
    <source>
        <strain evidence="18">NBRC 103632</strain>
    </source>
</reference>
<sequence length="802" mass="85830">MRSKRALLGSVALVGMLGAVSAPAHGQMTAESAATAADAKLDSSPSRAVSANSAPTGARQTASASDKGLQDIIVTARRRSESAQTVPVAVSVVSSAALEQHQVLNAYQLVNLTPSLQVQSSNQQAGAVNFAIRGIGTTVFGPQVESSVGIVIDDVVMSRPQFGNIQFFDLERVEVLRGPQGMLFGKNAAAGLINIVTAQPKLGRTELLASAQYGNTNAPGSGNIATFQAAANLPVTSNSALRLSAFVTRQDAYVRDVTLHQNLGNTAYGGRLKFLWEPSDAIRLTLAGDYQRSKGPGEGVLAHRFTAPGGLIDTINASNGIFASPKNARIATDVPNDNDSTVYGVQLKAEVDLGGGYTLTNVLAYRNYKMNTSIDTDTTTSDLFSVNTGGFTRHQTTEELRLSSPQDDRFSYQLGFFYLNLVAREFLLQGANLGAPVPPGLSLLGGYADGVSPTKSYAGFFEGQFKLTENLGLTTGARYTHDNIGYSLDLTNPAALLPLYGSDIHRTSQITKNNLSYRFGIDYKIAPDVLAYATYSRGYKGPTFDQLSGATVNPEIPKSIELGLKSTLLDRRLRLNMALFDTTFDGYQTQAQKQGTAAGFMTLNAGQLKSRGVEVEFTALPFEGLTISGGTTYNHTKYKNLSGIPCYYGQPTGTSGMNVCLPNGTTDVSGNQLANAPRWTTTATARYEHPVAGNWIGFLQGDVYHRSSFYFSQTNDPNLRVKANAIVGLSIGARSADDRLSLTAFVRNLFDKRVPSFILADPVANFYTGPTGRSDGALGGNYWQNFGPNSFRTIGVTLNYRM</sequence>
<keyword evidence="18" id="KW-1185">Reference proteome</keyword>
<evidence type="ECO:0000259" key="16">
    <source>
        <dbReference type="Pfam" id="PF07715"/>
    </source>
</evidence>
<evidence type="ECO:0000256" key="2">
    <source>
        <dbReference type="ARBA" id="ARBA00022448"/>
    </source>
</evidence>
<evidence type="ECO:0000256" key="1">
    <source>
        <dbReference type="ARBA" id="ARBA00004571"/>
    </source>
</evidence>
<evidence type="ECO:0000256" key="4">
    <source>
        <dbReference type="ARBA" id="ARBA00022496"/>
    </source>
</evidence>
<organism evidence="17 18">
    <name type="scientific">Sphingobium tyrosinilyticum</name>
    <dbReference type="NCBI Taxonomy" id="2715436"/>
    <lineage>
        <taxon>Bacteria</taxon>
        <taxon>Pseudomonadati</taxon>
        <taxon>Pseudomonadota</taxon>
        <taxon>Alphaproteobacteria</taxon>
        <taxon>Sphingomonadales</taxon>
        <taxon>Sphingomonadaceae</taxon>
        <taxon>Sphingobium</taxon>
    </lineage>
</organism>
<evidence type="ECO:0000256" key="6">
    <source>
        <dbReference type="ARBA" id="ARBA00023004"/>
    </source>
</evidence>
<comment type="similarity">
    <text evidence="11 12">Belongs to the TonB-dependent receptor family.</text>
</comment>
<dbReference type="CDD" id="cd01347">
    <property type="entry name" value="ligand_gated_channel"/>
    <property type="match status" value="1"/>
</dbReference>
<feature type="domain" description="TonB-dependent receptor-like beta-barrel" evidence="15">
    <location>
        <begin position="286"/>
        <end position="749"/>
    </location>
</feature>
<evidence type="ECO:0000256" key="5">
    <source>
        <dbReference type="ARBA" id="ARBA00022692"/>
    </source>
</evidence>
<gene>
    <name evidence="17" type="ORF">ACFO3E_17360</name>
</gene>
<proteinExistence type="inferred from homology"/>
<keyword evidence="8 12" id="KW-0798">TonB box</keyword>
<comment type="caution">
    <text evidence="17">The sequence shown here is derived from an EMBL/GenBank/DDBJ whole genome shotgun (WGS) entry which is preliminary data.</text>
</comment>
<dbReference type="PANTHER" id="PTHR32552">
    <property type="entry name" value="FERRICHROME IRON RECEPTOR-RELATED"/>
    <property type="match status" value="1"/>
</dbReference>
<keyword evidence="2 11" id="KW-0813">Transport</keyword>
<dbReference type="InterPro" id="IPR039426">
    <property type="entry name" value="TonB-dep_rcpt-like"/>
</dbReference>
<evidence type="ECO:0000256" key="12">
    <source>
        <dbReference type="RuleBase" id="RU003357"/>
    </source>
</evidence>
<accession>A0ABV9F282</accession>
<evidence type="ECO:0000256" key="7">
    <source>
        <dbReference type="ARBA" id="ARBA00023065"/>
    </source>
</evidence>
<evidence type="ECO:0000256" key="11">
    <source>
        <dbReference type="PROSITE-ProRule" id="PRU01360"/>
    </source>
</evidence>
<keyword evidence="17" id="KW-0675">Receptor</keyword>
<evidence type="ECO:0000313" key="18">
    <source>
        <dbReference type="Proteomes" id="UP001595957"/>
    </source>
</evidence>
<evidence type="ECO:0000256" key="10">
    <source>
        <dbReference type="ARBA" id="ARBA00023237"/>
    </source>
</evidence>
<dbReference type="InterPro" id="IPR000531">
    <property type="entry name" value="Beta-barrel_TonB"/>
</dbReference>
<evidence type="ECO:0000256" key="14">
    <source>
        <dbReference type="SAM" id="SignalP"/>
    </source>
</evidence>
<evidence type="ECO:0000256" key="8">
    <source>
        <dbReference type="ARBA" id="ARBA00023077"/>
    </source>
</evidence>
<evidence type="ECO:0000259" key="15">
    <source>
        <dbReference type="Pfam" id="PF00593"/>
    </source>
</evidence>
<keyword evidence="14" id="KW-0732">Signal</keyword>
<dbReference type="Proteomes" id="UP001595957">
    <property type="component" value="Unassembled WGS sequence"/>
</dbReference>
<keyword evidence="4" id="KW-0410">Iron transport</keyword>
<evidence type="ECO:0000256" key="3">
    <source>
        <dbReference type="ARBA" id="ARBA00022452"/>
    </source>
</evidence>
<feature type="domain" description="TonB-dependent receptor plug" evidence="16">
    <location>
        <begin position="83"/>
        <end position="191"/>
    </location>
</feature>
<dbReference type="PROSITE" id="PS52016">
    <property type="entry name" value="TONB_DEPENDENT_REC_3"/>
    <property type="match status" value="1"/>
</dbReference>
<keyword evidence="10 11" id="KW-0998">Cell outer membrane</keyword>
<keyword evidence="3 11" id="KW-1134">Transmembrane beta strand</keyword>
<dbReference type="Pfam" id="PF00593">
    <property type="entry name" value="TonB_dep_Rec_b-barrel"/>
    <property type="match status" value="1"/>
</dbReference>
<dbReference type="SUPFAM" id="SSF56935">
    <property type="entry name" value="Porins"/>
    <property type="match status" value="1"/>
</dbReference>
<feature type="chain" id="PRO_5046831519" evidence="14">
    <location>
        <begin position="27"/>
        <end position="802"/>
    </location>
</feature>
<keyword evidence="7" id="KW-0406">Ion transport</keyword>
<keyword evidence="9 11" id="KW-0472">Membrane</keyword>
<name>A0ABV9F282_9SPHN</name>
<evidence type="ECO:0000256" key="13">
    <source>
        <dbReference type="SAM" id="MobiDB-lite"/>
    </source>
</evidence>
<dbReference type="InterPro" id="IPR036942">
    <property type="entry name" value="Beta-barrel_TonB_sf"/>
</dbReference>
<dbReference type="EMBL" id="JBHSFZ010000063">
    <property type="protein sequence ID" value="MFC4595923.1"/>
    <property type="molecule type" value="Genomic_DNA"/>
</dbReference>
<feature type="compositionally biased region" description="Polar residues" evidence="13">
    <location>
        <begin position="43"/>
        <end position="64"/>
    </location>
</feature>
<dbReference type="Gene3D" id="2.40.170.20">
    <property type="entry name" value="TonB-dependent receptor, beta-barrel domain"/>
    <property type="match status" value="1"/>
</dbReference>
<protein>
    <submittedName>
        <fullName evidence="17">TonB-dependent receptor</fullName>
    </submittedName>
</protein>
<dbReference type="InterPro" id="IPR012910">
    <property type="entry name" value="Plug_dom"/>
</dbReference>
<keyword evidence="6" id="KW-0408">Iron</keyword>
<evidence type="ECO:0000313" key="17">
    <source>
        <dbReference type="EMBL" id="MFC4595923.1"/>
    </source>
</evidence>
<evidence type="ECO:0000256" key="9">
    <source>
        <dbReference type="ARBA" id="ARBA00023136"/>
    </source>
</evidence>
<comment type="subcellular location">
    <subcellularLocation>
        <location evidence="1 11">Cell outer membrane</location>
        <topology evidence="1 11">Multi-pass membrane protein</topology>
    </subcellularLocation>
</comment>